<evidence type="ECO:0000313" key="7">
    <source>
        <dbReference type="EMBL" id="AIJ45997.1"/>
    </source>
</evidence>
<dbReference type="PANTHER" id="PTHR11496">
    <property type="entry name" value="ALCOHOL DEHYDROGENASE"/>
    <property type="match status" value="1"/>
</dbReference>
<reference evidence="7 8" key="1">
    <citation type="journal article" date="2014" name="Genome Announc.">
        <title>Complete Genome Sequence of Polychlorinated Biphenyl Degrader Comamonas testosteroni TK102 (NBRC 109938).</title>
        <authorList>
            <person name="Fukuda K."/>
            <person name="Hosoyama A."/>
            <person name="Tsuchikane K."/>
            <person name="Ohji S."/>
            <person name="Yamazoe A."/>
            <person name="Fujita N."/>
            <person name="Shintani M."/>
            <person name="Kimbara K."/>
        </authorList>
    </citation>
    <scope>NUCLEOTIDE SEQUENCE [LARGE SCALE GENOMIC DNA]</scope>
    <source>
        <strain evidence="7">TK102</strain>
    </source>
</reference>
<evidence type="ECO:0000313" key="8">
    <source>
        <dbReference type="Proteomes" id="UP000028782"/>
    </source>
</evidence>
<evidence type="ECO:0000259" key="5">
    <source>
        <dbReference type="Pfam" id="PF00465"/>
    </source>
</evidence>
<dbReference type="PROSITE" id="PS00913">
    <property type="entry name" value="ADH_IRON_1"/>
    <property type="match status" value="1"/>
</dbReference>
<evidence type="ECO:0000259" key="6">
    <source>
        <dbReference type="Pfam" id="PF25137"/>
    </source>
</evidence>
<feature type="domain" description="Fe-containing alcohol dehydrogenase-like C-terminal" evidence="6">
    <location>
        <begin position="187"/>
        <end position="375"/>
    </location>
</feature>
<gene>
    <name evidence="7" type="ORF">O987_09340</name>
</gene>
<feature type="domain" description="Alcohol dehydrogenase iron-type/glycerol dehydrogenase GldA" evidence="5">
    <location>
        <begin position="8"/>
        <end position="176"/>
    </location>
</feature>
<dbReference type="InterPro" id="IPR018211">
    <property type="entry name" value="ADH_Fe_CS"/>
</dbReference>
<dbReference type="Proteomes" id="UP000028782">
    <property type="component" value="Chromosome"/>
</dbReference>
<dbReference type="GO" id="GO:0004022">
    <property type="term" value="F:alcohol dehydrogenase (NAD+) activity"/>
    <property type="evidence" value="ECO:0007669"/>
    <property type="project" value="TreeGrafter"/>
</dbReference>
<dbReference type="PANTHER" id="PTHR11496:SF102">
    <property type="entry name" value="ALCOHOL DEHYDROGENASE 4"/>
    <property type="match status" value="1"/>
</dbReference>
<accession>A0A076PRK2</accession>
<evidence type="ECO:0000256" key="4">
    <source>
        <dbReference type="ARBA" id="ARBA00023027"/>
    </source>
</evidence>
<keyword evidence="4" id="KW-0520">NAD</keyword>
<proteinExistence type="inferred from homology"/>
<comment type="cofactor">
    <cofactor evidence="1">
        <name>Fe cation</name>
        <dbReference type="ChEBI" id="CHEBI:24875"/>
    </cofactor>
</comment>
<dbReference type="Pfam" id="PF00465">
    <property type="entry name" value="Fe-ADH"/>
    <property type="match status" value="1"/>
</dbReference>
<dbReference type="RefSeq" id="WP_003057050.1">
    <property type="nucleotide sequence ID" value="NZ_CP006704.1"/>
</dbReference>
<dbReference type="InterPro" id="IPR001670">
    <property type="entry name" value="ADH_Fe/GldA"/>
</dbReference>
<organism evidence="7 8">
    <name type="scientific">Comamonas testosteroni TK102</name>
    <dbReference type="NCBI Taxonomy" id="1392005"/>
    <lineage>
        <taxon>Bacteria</taxon>
        <taxon>Pseudomonadati</taxon>
        <taxon>Pseudomonadota</taxon>
        <taxon>Betaproteobacteria</taxon>
        <taxon>Burkholderiales</taxon>
        <taxon>Comamonadaceae</taxon>
        <taxon>Comamonas</taxon>
    </lineage>
</organism>
<protein>
    <submittedName>
        <fullName evidence="7">4-hydroxybutyrate dehydrogenase</fullName>
    </submittedName>
</protein>
<dbReference type="GO" id="GO:0046872">
    <property type="term" value="F:metal ion binding"/>
    <property type="evidence" value="ECO:0007669"/>
    <property type="project" value="InterPro"/>
</dbReference>
<dbReference type="Gene3D" id="1.20.1090.10">
    <property type="entry name" value="Dehydroquinate synthase-like - alpha domain"/>
    <property type="match status" value="1"/>
</dbReference>
<keyword evidence="3" id="KW-0560">Oxidoreductase</keyword>
<dbReference type="EMBL" id="CP006704">
    <property type="protein sequence ID" value="AIJ45997.1"/>
    <property type="molecule type" value="Genomic_DNA"/>
</dbReference>
<evidence type="ECO:0000256" key="3">
    <source>
        <dbReference type="ARBA" id="ARBA00023002"/>
    </source>
</evidence>
<comment type="similarity">
    <text evidence="2">Belongs to the iron-containing alcohol dehydrogenase family.</text>
</comment>
<dbReference type="InterPro" id="IPR056798">
    <property type="entry name" value="ADH_Fe_C"/>
</dbReference>
<dbReference type="Pfam" id="PF25137">
    <property type="entry name" value="ADH_Fe_C"/>
    <property type="match status" value="1"/>
</dbReference>
<dbReference type="Gene3D" id="3.40.50.1970">
    <property type="match status" value="1"/>
</dbReference>
<sequence>MAFINFVTQIQFDFGAVRLLRQECERVGISKPLIVTDPGVKAAGVLQKSLDALGDLPYAVFDQTPSNPTEAAVCAAAEIYKAQSCDGLIAVGGGSAIDCAKGVAIAATHEGPLSHYATIEGGSPRITERVAPLIAVPTTSGTGSEVARGAIIIVNDHRKLGFHSWHLVPKAAICDPELTFGLPPMLTAATGMDAIAHCMEAFMASTFNPPADGIGLDGLARGWTHIERATRNGNDAEARRQLMSASMQGAMAFQKGLGCVHSLSHSLGGINPRLHHGTLNAMFLPAVVRFNAEAESVQREDRLNRMAHAMGLSSGSDIPEAVRDMNARLGLPSGLAAMGVERTQFDAIINGALKDHCHATNPRLASAQDYEQMLGTSL</sequence>
<dbReference type="SUPFAM" id="SSF56796">
    <property type="entry name" value="Dehydroquinate synthase-like"/>
    <property type="match status" value="1"/>
</dbReference>
<dbReference type="InterPro" id="IPR039697">
    <property type="entry name" value="Alcohol_dehydrogenase_Fe"/>
</dbReference>
<evidence type="ECO:0000256" key="2">
    <source>
        <dbReference type="ARBA" id="ARBA00007358"/>
    </source>
</evidence>
<dbReference type="AlphaFoldDB" id="A0A076PRK2"/>
<dbReference type="HOGENOM" id="CLU_007207_0_0_4"/>
<dbReference type="CDD" id="cd14861">
    <property type="entry name" value="Fe-ADH-like"/>
    <property type="match status" value="1"/>
</dbReference>
<dbReference type="KEGG" id="ctes:O987_09340"/>
<evidence type="ECO:0000256" key="1">
    <source>
        <dbReference type="ARBA" id="ARBA00001962"/>
    </source>
</evidence>
<name>A0A076PRK2_COMTE</name>
<dbReference type="FunFam" id="3.40.50.1970:FF:000003">
    <property type="entry name" value="Alcohol dehydrogenase, iron-containing"/>
    <property type="match status" value="1"/>
</dbReference>